<keyword evidence="2" id="KW-0251">Elongation factor</keyword>
<dbReference type="InterPro" id="IPR001437">
    <property type="entry name" value="Tscrpt_elong_fac_GreA/B_C"/>
</dbReference>
<dbReference type="GO" id="GO:0003677">
    <property type="term" value="F:DNA binding"/>
    <property type="evidence" value="ECO:0007669"/>
    <property type="project" value="InterPro"/>
</dbReference>
<sequence length="106" mass="11370">LYLINEQLDQINEQIENSVVVQEALISQNKPTVIDFGTKALLIINTEEVTYTFLGEAEADPAKGIISITSPLGSALKGKKPGDVVTVPIASGTLTVTVFELLDVQE</sequence>
<feature type="domain" description="Transcription elongation factor GreA/GreB C-terminal" evidence="1">
    <location>
        <begin position="32"/>
        <end position="100"/>
    </location>
</feature>
<dbReference type="PANTHER" id="PTHR30437:SF4">
    <property type="entry name" value="TRANSCRIPTION ELONGATION FACTOR GREA"/>
    <property type="match status" value="1"/>
</dbReference>
<dbReference type="PANTHER" id="PTHR30437">
    <property type="entry name" value="TRANSCRIPTION ELONGATION FACTOR GREA"/>
    <property type="match status" value="1"/>
</dbReference>
<dbReference type="Pfam" id="PF01272">
    <property type="entry name" value="GreA_GreB"/>
    <property type="match status" value="1"/>
</dbReference>
<accession>A0A955RPU0</accession>
<dbReference type="InterPro" id="IPR023459">
    <property type="entry name" value="Tscrpt_elong_fac_GreA/B_fam"/>
</dbReference>
<dbReference type="GO" id="GO:0003746">
    <property type="term" value="F:translation elongation factor activity"/>
    <property type="evidence" value="ECO:0007669"/>
    <property type="project" value="UniProtKB-KW"/>
</dbReference>
<evidence type="ECO:0000313" key="2">
    <source>
        <dbReference type="EMBL" id="MCA9390609.1"/>
    </source>
</evidence>
<dbReference type="GO" id="GO:0070063">
    <property type="term" value="F:RNA polymerase binding"/>
    <property type="evidence" value="ECO:0007669"/>
    <property type="project" value="InterPro"/>
</dbReference>
<reference evidence="2" key="2">
    <citation type="journal article" date="2021" name="Microbiome">
        <title>Successional dynamics and alternative stable states in a saline activated sludge microbial community over 9 years.</title>
        <authorList>
            <person name="Wang Y."/>
            <person name="Ye J."/>
            <person name="Ju F."/>
            <person name="Liu L."/>
            <person name="Boyd J.A."/>
            <person name="Deng Y."/>
            <person name="Parks D.H."/>
            <person name="Jiang X."/>
            <person name="Yin X."/>
            <person name="Woodcroft B.J."/>
            <person name="Tyson G.W."/>
            <person name="Hugenholtz P."/>
            <person name="Polz M.F."/>
            <person name="Zhang T."/>
        </authorList>
    </citation>
    <scope>NUCLEOTIDE SEQUENCE</scope>
    <source>
        <strain evidence="2">HKST-UBA01</strain>
    </source>
</reference>
<dbReference type="SUPFAM" id="SSF54534">
    <property type="entry name" value="FKBP-like"/>
    <property type="match status" value="1"/>
</dbReference>
<dbReference type="Proteomes" id="UP000701698">
    <property type="component" value="Unassembled WGS sequence"/>
</dbReference>
<reference evidence="2" key="1">
    <citation type="submission" date="2020-04" db="EMBL/GenBank/DDBJ databases">
        <authorList>
            <person name="Zhang T."/>
        </authorList>
    </citation>
    <scope>NUCLEOTIDE SEQUENCE</scope>
    <source>
        <strain evidence="2">HKST-UBA01</strain>
    </source>
</reference>
<dbReference type="InterPro" id="IPR036953">
    <property type="entry name" value="GreA/GreB_C_sf"/>
</dbReference>
<dbReference type="GO" id="GO:0032784">
    <property type="term" value="P:regulation of DNA-templated transcription elongation"/>
    <property type="evidence" value="ECO:0007669"/>
    <property type="project" value="InterPro"/>
</dbReference>
<proteinExistence type="predicted"/>
<feature type="non-terminal residue" evidence="2">
    <location>
        <position position="1"/>
    </location>
</feature>
<evidence type="ECO:0000313" key="3">
    <source>
        <dbReference type="Proteomes" id="UP000701698"/>
    </source>
</evidence>
<dbReference type="Gene3D" id="3.10.50.30">
    <property type="entry name" value="Transcription elongation factor, GreA/GreB, C-terminal domain"/>
    <property type="match status" value="1"/>
</dbReference>
<evidence type="ECO:0000259" key="1">
    <source>
        <dbReference type="Pfam" id="PF01272"/>
    </source>
</evidence>
<protein>
    <submittedName>
        <fullName evidence="2">GreA/GreB family elongation factor</fullName>
    </submittedName>
</protein>
<dbReference type="EMBL" id="JAGQKX010000148">
    <property type="protein sequence ID" value="MCA9390609.1"/>
    <property type="molecule type" value="Genomic_DNA"/>
</dbReference>
<organism evidence="2 3">
    <name type="scientific">candidate division WWE3 bacterium</name>
    <dbReference type="NCBI Taxonomy" id="2053526"/>
    <lineage>
        <taxon>Bacteria</taxon>
        <taxon>Katanobacteria</taxon>
    </lineage>
</organism>
<gene>
    <name evidence="2" type="ORF">KC571_04350</name>
</gene>
<comment type="caution">
    <text evidence="2">The sequence shown here is derived from an EMBL/GenBank/DDBJ whole genome shotgun (WGS) entry which is preliminary data.</text>
</comment>
<dbReference type="GO" id="GO:0006354">
    <property type="term" value="P:DNA-templated transcription elongation"/>
    <property type="evidence" value="ECO:0007669"/>
    <property type="project" value="TreeGrafter"/>
</dbReference>
<keyword evidence="2" id="KW-0648">Protein biosynthesis</keyword>
<dbReference type="AlphaFoldDB" id="A0A955RPU0"/>
<name>A0A955RPU0_UNCKA</name>